<organism evidence="1">
    <name type="scientific">marine metagenome</name>
    <dbReference type="NCBI Taxonomy" id="408172"/>
    <lineage>
        <taxon>unclassified sequences</taxon>
        <taxon>metagenomes</taxon>
        <taxon>ecological metagenomes</taxon>
    </lineage>
</organism>
<gene>
    <name evidence="1" type="ORF">METZ01_LOCUS399620</name>
</gene>
<proteinExistence type="predicted"/>
<dbReference type="EMBL" id="UINC01152535">
    <property type="protein sequence ID" value="SVD46766.1"/>
    <property type="molecule type" value="Genomic_DNA"/>
</dbReference>
<feature type="non-terminal residue" evidence="1">
    <location>
        <position position="271"/>
    </location>
</feature>
<dbReference type="AlphaFoldDB" id="A0A382VJP8"/>
<reference evidence="1" key="1">
    <citation type="submission" date="2018-05" db="EMBL/GenBank/DDBJ databases">
        <authorList>
            <person name="Lanie J.A."/>
            <person name="Ng W.-L."/>
            <person name="Kazmierczak K.M."/>
            <person name="Andrzejewski T.M."/>
            <person name="Davidsen T.M."/>
            <person name="Wayne K.J."/>
            <person name="Tettelin H."/>
            <person name="Glass J.I."/>
            <person name="Rusch D."/>
            <person name="Podicherti R."/>
            <person name="Tsui H.-C.T."/>
            <person name="Winkler M.E."/>
        </authorList>
    </citation>
    <scope>NUCLEOTIDE SEQUENCE</scope>
</reference>
<evidence type="ECO:0000313" key="1">
    <source>
        <dbReference type="EMBL" id="SVD46766.1"/>
    </source>
</evidence>
<name>A0A382VJP8_9ZZZZ</name>
<protein>
    <submittedName>
        <fullName evidence="1">Uncharacterized protein</fullName>
    </submittedName>
</protein>
<accession>A0A382VJP8</accession>
<feature type="non-terminal residue" evidence="1">
    <location>
        <position position="1"/>
    </location>
</feature>
<sequence>MKQFFIIFFLFGYISVSHAAQDPIPGPRNCFWARGPHSADPYINLAYPDANVFYWAAVFTTPDNAKLTIEGEYPYSRYMSFISYDERGRPVESLADYLINSDSVNPFMSGNKRDSSYRKYQIQINNSPSSDNRKTGERLEGKKINVLNTPAYGERQQAILYRIYLPDDEKEPTGGVDLPIPVLTFADGTELRGNEVCQVLRTQQPLQVAFDALGIPPGVYRKLITQEDKSDTWPAHNPPKWFIQLDRKSLIGMYTGDIDPDAPRSEGGFYP</sequence>